<dbReference type="RefSeq" id="WP_051872562.1">
    <property type="nucleotide sequence ID" value="NZ_JASZ02000011.1"/>
</dbReference>
<dbReference type="Pfam" id="PF00535">
    <property type="entry name" value="Glycos_transf_2"/>
    <property type="match status" value="1"/>
</dbReference>
<evidence type="ECO:0000313" key="2">
    <source>
        <dbReference type="EMBL" id="OWK98338.1"/>
    </source>
</evidence>
<sequence>MEKHPLISIITVVYNGEKTIEQTITSVSEQTYKNIEFIIVDGKSTDGTMQIVSKYKGKIAKIICEKDKGIYDAMNKGISLAKGDIIGLLNADDFYEPDAIENIVSYYMPGFNAYYGAIRNIEENSVSFVSNTTDNLEKLTRGMVVNHPAMFVNKEVYEKLGSFNTSYKIVADWDFTLRCYLSGVRFIKIDKVLTNFRIDGVSGAITTKYLKEMSQVRKENSVFYKIDFYYWYDLLRFRLLGKNLHRLYLLKQKLQNAK</sequence>
<dbReference type="InterPro" id="IPR029044">
    <property type="entry name" value="Nucleotide-diphossugar_trans"/>
</dbReference>
<reference evidence="2 3" key="1">
    <citation type="submission" date="2014-01" db="EMBL/GenBank/DDBJ databases">
        <authorList>
            <consortium name="Genome Consortium for Active Teaching"/>
            <person name="Sontag T.C."/>
            <person name="Newman J.D."/>
        </authorList>
    </citation>
    <scope>NUCLEOTIDE SEQUENCE [LARGE SCALE GENOMIC DNA]</scope>
    <source>
        <strain evidence="2 3">DSM 19056</strain>
    </source>
</reference>
<proteinExistence type="predicted"/>
<gene>
    <name evidence="2" type="ORF">AP75_06995</name>
</gene>
<dbReference type="SUPFAM" id="SSF53448">
    <property type="entry name" value="Nucleotide-diphospho-sugar transferases"/>
    <property type="match status" value="1"/>
</dbReference>
<dbReference type="EMBL" id="JASZ02000011">
    <property type="protein sequence ID" value="OWK98338.1"/>
    <property type="molecule type" value="Genomic_DNA"/>
</dbReference>
<dbReference type="InterPro" id="IPR001173">
    <property type="entry name" value="Glyco_trans_2-like"/>
</dbReference>
<evidence type="ECO:0000313" key="3">
    <source>
        <dbReference type="Proteomes" id="UP000197587"/>
    </source>
</evidence>
<feature type="domain" description="Glycosyltransferase 2-like" evidence="1">
    <location>
        <begin position="8"/>
        <end position="133"/>
    </location>
</feature>
<organism evidence="2 3">
    <name type="scientific">Kaistella haifensis DSM 19056</name>
    <dbReference type="NCBI Taxonomy" id="1450526"/>
    <lineage>
        <taxon>Bacteria</taxon>
        <taxon>Pseudomonadati</taxon>
        <taxon>Bacteroidota</taxon>
        <taxon>Flavobacteriia</taxon>
        <taxon>Flavobacteriales</taxon>
        <taxon>Weeksellaceae</taxon>
        <taxon>Chryseobacterium group</taxon>
        <taxon>Kaistella</taxon>
    </lineage>
</organism>
<dbReference type="PANTHER" id="PTHR22916">
    <property type="entry name" value="GLYCOSYLTRANSFERASE"/>
    <property type="match status" value="1"/>
</dbReference>
<comment type="caution">
    <text evidence="2">The sequence shown here is derived from an EMBL/GenBank/DDBJ whole genome shotgun (WGS) entry which is preliminary data.</text>
</comment>
<name>A0A2D0A6Q9_9FLAO</name>
<protein>
    <submittedName>
        <fullName evidence="2">Glycosyl transferase</fullName>
    </submittedName>
</protein>
<dbReference type="GO" id="GO:0016758">
    <property type="term" value="F:hexosyltransferase activity"/>
    <property type="evidence" value="ECO:0007669"/>
    <property type="project" value="UniProtKB-ARBA"/>
</dbReference>
<evidence type="ECO:0000259" key="1">
    <source>
        <dbReference type="Pfam" id="PF00535"/>
    </source>
</evidence>
<dbReference type="AlphaFoldDB" id="A0A2D0A6Q9"/>
<dbReference type="Gene3D" id="3.90.550.10">
    <property type="entry name" value="Spore Coat Polysaccharide Biosynthesis Protein SpsA, Chain A"/>
    <property type="match status" value="1"/>
</dbReference>
<dbReference type="Proteomes" id="UP000197587">
    <property type="component" value="Unassembled WGS sequence"/>
</dbReference>
<accession>A0A2D0A6Q9</accession>
<dbReference type="PANTHER" id="PTHR22916:SF3">
    <property type="entry name" value="UDP-GLCNAC:BETAGAL BETA-1,3-N-ACETYLGLUCOSAMINYLTRANSFERASE-LIKE PROTEIN 1"/>
    <property type="match status" value="1"/>
</dbReference>
<dbReference type="CDD" id="cd06433">
    <property type="entry name" value="GT_2_WfgS_like"/>
    <property type="match status" value="1"/>
</dbReference>
<keyword evidence="3" id="KW-1185">Reference proteome</keyword>
<keyword evidence="2" id="KW-0808">Transferase</keyword>
<reference evidence="2 3" key="2">
    <citation type="submission" date="2017-05" db="EMBL/GenBank/DDBJ databases">
        <title>Genome of Chryseobacterium haifense.</title>
        <authorList>
            <person name="Newman J.D."/>
        </authorList>
    </citation>
    <scope>NUCLEOTIDE SEQUENCE [LARGE SCALE GENOMIC DNA]</scope>
    <source>
        <strain evidence="2 3">DSM 19056</strain>
    </source>
</reference>